<dbReference type="EMBL" id="LGSR01000002">
    <property type="protein sequence ID" value="KOS22928.1"/>
    <property type="molecule type" value="Genomic_DNA"/>
</dbReference>
<evidence type="ECO:0000256" key="2">
    <source>
        <dbReference type="ARBA" id="ARBA00023157"/>
    </source>
</evidence>
<dbReference type="Proteomes" id="UP000053831">
    <property type="component" value="Unassembled WGS sequence"/>
</dbReference>
<feature type="domain" description="Thioredoxin" evidence="3">
    <location>
        <begin position="16"/>
        <end position="139"/>
    </location>
</feature>
<evidence type="ECO:0000259" key="3">
    <source>
        <dbReference type="PROSITE" id="PS51352"/>
    </source>
</evidence>
<dbReference type="NCBIfam" id="TIGR01068">
    <property type="entry name" value="thioredoxin"/>
    <property type="match status" value="1"/>
</dbReference>
<comment type="caution">
    <text evidence="4">The sequence shown here is derived from an EMBL/GenBank/DDBJ whole genome shotgun (WGS) entry which is preliminary data.</text>
</comment>
<sequence>MNSARLLRSAARLTQRGVAPPARFFHASRAVSAVHQVKTIEEFFTAIGEHDKVLVDCFAEWCGPCKAISPILEKLSDESEFKDKVRFVKFDVDQLPELSQELGVRAMPTFLFFRGGEKVHEMVGANPGGLLQALRQHHA</sequence>
<name>A0A0M8N125_ESCWE</name>
<proteinExistence type="inferred from homology"/>
<dbReference type="CDD" id="cd02947">
    <property type="entry name" value="TRX_family"/>
    <property type="match status" value="1"/>
</dbReference>
<dbReference type="STRING" id="150374.A0A0M8N125"/>
<keyword evidence="2" id="KW-1015">Disulfide bond</keyword>
<evidence type="ECO:0000313" key="4">
    <source>
        <dbReference type="EMBL" id="KOS22928.1"/>
    </source>
</evidence>
<evidence type="ECO:0000313" key="5">
    <source>
        <dbReference type="Proteomes" id="UP000053831"/>
    </source>
</evidence>
<dbReference type="FunFam" id="3.40.30.10:FF:000245">
    <property type="entry name" value="Thioredoxin"/>
    <property type="match status" value="1"/>
</dbReference>
<dbReference type="OrthoDB" id="10263751at2759"/>
<keyword evidence="5" id="KW-1185">Reference proteome</keyword>
<dbReference type="InterPro" id="IPR036249">
    <property type="entry name" value="Thioredoxin-like_sf"/>
</dbReference>
<evidence type="ECO:0000256" key="1">
    <source>
        <dbReference type="ARBA" id="ARBA00008987"/>
    </source>
</evidence>
<dbReference type="Gene3D" id="3.40.30.10">
    <property type="entry name" value="Glutaredoxin"/>
    <property type="match status" value="1"/>
</dbReference>
<dbReference type="SUPFAM" id="SSF52833">
    <property type="entry name" value="Thioredoxin-like"/>
    <property type="match status" value="1"/>
</dbReference>
<dbReference type="Pfam" id="PF00085">
    <property type="entry name" value="Thioredoxin"/>
    <property type="match status" value="1"/>
</dbReference>
<dbReference type="InterPro" id="IPR013766">
    <property type="entry name" value="Thioredoxin_domain"/>
</dbReference>
<dbReference type="InterPro" id="IPR017937">
    <property type="entry name" value="Thioredoxin_CS"/>
</dbReference>
<dbReference type="InterPro" id="IPR005746">
    <property type="entry name" value="Thioredoxin"/>
</dbReference>
<gene>
    <name evidence="4" type="ORF">ESCO_003885</name>
</gene>
<comment type="similarity">
    <text evidence="1">Belongs to the thioredoxin family.</text>
</comment>
<organism evidence="4 5">
    <name type="scientific">Escovopsis weberi</name>
    <dbReference type="NCBI Taxonomy" id="150374"/>
    <lineage>
        <taxon>Eukaryota</taxon>
        <taxon>Fungi</taxon>
        <taxon>Dikarya</taxon>
        <taxon>Ascomycota</taxon>
        <taxon>Pezizomycotina</taxon>
        <taxon>Sordariomycetes</taxon>
        <taxon>Hypocreomycetidae</taxon>
        <taxon>Hypocreales</taxon>
        <taxon>Hypocreaceae</taxon>
        <taxon>Escovopsis</taxon>
    </lineage>
</organism>
<dbReference type="PANTHER" id="PTHR46115">
    <property type="entry name" value="THIOREDOXIN-LIKE PROTEIN 1"/>
    <property type="match status" value="1"/>
</dbReference>
<dbReference type="PROSITE" id="PS00194">
    <property type="entry name" value="THIOREDOXIN_1"/>
    <property type="match status" value="1"/>
</dbReference>
<accession>A0A0M8N125</accession>
<reference evidence="4 5" key="1">
    <citation type="submission" date="2015-07" db="EMBL/GenBank/DDBJ databases">
        <title>The genome of the fungus Escovopsis weberi, a specialized disease agent of ant agriculture.</title>
        <authorList>
            <person name="de Man T.J."/>
            <person name="Stajich J.E."/>
            <person name="Kubicek C.P."/>
            <person name="Chenthamara K."/>
            <person name="Atanasova L."/>
            <person name="Druzhinina I.S."/>
            <person name="Birnbaum S."/>
            <person name="Barribeau S.M."/>
            <person name="Teiling C."/>
            <person name="Suen G."/>
            <person name="Currie C."/>
            <person name="Gerardo N.M."/>
        </authorList>
    </citation>
    <scope>NUCLEOTIDE SEQUENCE [LARGE SCALE GENOMIC DNA]</scope>
</reference>
<dbReference type="GO" id="GO:0015035">
    <property type="term" value="F:protein-disulfide reductase activity"/>
    <property type="evidence" value="ECO:0007669"/>
    <property type="project" value="InterPro"/>
</dbReference>
<dbReference type="PROSITE" id="PS51352">
    <property type="entry name" value="THIOREDOXIN_2"/>
    <property type="match status" value="1"/>
</dbReference>
<dbReference type="PRINTS" id="PR00421">
    <property type="entry name" value="THIOREDOXIN"/>
</dbReference>
<protein>
    <submittedName>
        <fullName evidence="4">Thioredoxin</fullName>
    </submittedName>
</protein>
<dbReference type="AlphaFoldDB" id="A0A0M8N125"/>